<dbReference type="InterPro" id="IPR000277">
    <property type="entry name" value="Cys/Met-Metab_PyrdxlP-dep_enz"/>
</dbReference>
<keyword evidence="3 8" id="KW-0663">Pyridoxal phosphate</keyword>
<evidence type="ECO:0000256" key="2">
    <source>
        <dbReference type="ARBA" id="ARBA00009077"/>
    </source>
</evidence>
<dbReference type="SUPFAM" id="SSF53383">
    <property type="entry name" value="PLP-dependent transferases"/>
    <property type="match status" value="1"/>
</dbReference>
<accession>A0A542ZLH5</accession>
<comment type="caution">
    <text evidence="10">The sequence shown here is derived from an EMBL/GenBank/DDBJ whole genome shotgun (WGS) entry which is preliminary data.</text>
</comment>
<dbReference type="PANTHER" id="PTHR11808">
    <property type="entry name" value="TRANS-SULFURATION ENZYME FAMILY MEMBER"/>
    <property type="match status" value="1"/>
</dbReference>
<reference evidence="10 11" key="1">
    <citation type="submission" date="2019-06" db="EMBL/GenBank/DDBJ databases">
        <title>Sequencing the genomes of 1000 actinobacteria strains.</title>
        <authorList>
            <person name="Klenk H.-P."/>
        </authorList>
    </citation>
    <scope>NUCLEOTIDE SEQUENCE [LARGE SCALE GENOMIC DNA]</scope>
    <source>
        <strain evidence="10 11">DSM 18082</strain>
    </source>
</reference>
<dbReference type="PIRSF" id="PIRSF001434">
    <property type="entry name" value="CGS"/>
    <property type="match status" value="1"/>
</dbReference>
<dbReference type="Proteomes" id="UP000319514">
    <property type="component" value="Unassembled WGS sequence"/>
</dbReference>
<organism evidence="10 11">
    <name type="scientific">Oryzihumus leptocrescens</name>
    <dbReference type="NCBI Taxonomy" id="297536"/>
    <lineage>
        <taxon>Bacteria</taxon>
        <taxon>Bacillati</taxon>
        <taxon>Actinomycetota</taxon>
        <taxon>Actinomycetes</taxon>
        <taxon>Micrococcales</taxon>
        <taxon>Intrasporangiaceae</taxon>
        <taxon>Oryzihumus</taxon>
    </lineage>
</organism>
<dbReference type="FunFam" id="3.40.640.10:FF:000046">
    <property type="entry name" value="Cystathionine gamma-lyase"/>
    <property type="match status" value="1"/>
</dbReference>
<dbReference type="InterPro" id="IPR015421">
    <property type="entry name" value="PyrdxlP-dep_Trfase_major"/>
</dbReference>
<evidence type="ECO:0000313" key="10">
    <source>
        <dbReference type="EMBL" id="TQL61194.1"/>
    </source>
</evidence>
<dbReference type="GO" id="GO:0018826">
    <property type="term" value="F:methionine gamma-lyase activity"/>
    <property type="evidence" value="ECO:0007669"/>
    <property type="project" value="UniProtKB-EC"/>
</dbReference>
<evidence type="ECO:0000256" key="8">
    <source>
        <dbReference type="PIRSR" id="PIRSR001434-2"/>
    </source>
</evidence>
<dbReference type="GO" id="GO:0004123">
    <property type="term" value="F:cystathionine gamma-lyase activity"/>
    <property type="evidence" value="ECO:0007669"/>
    <property type="project" value="TreeGrafter"/>
</dbReference>
<dbReference type="Pfam" id="PF01053">
    <property type="entry name" value="Cys_Met_Meta_PP"/>
    <property type="match status" value="1"/>
</dbReference>
<comment type="catalytic activity">
    <reaction evidence="6">
        <text>L-homocysteine + H2O = 2-oxobutanoate + hydrogen sulfide + NH4(+) + H(+)</text>
        <dbReference type="Rhea" id="RHEA:14501"/>
        <dbReference type="ChEBI" id="CHEBI:15377"/>
        <dbReference type="ChEBI" id="CHEBI:15378"/>
        <dbReference type="ChEBI" id="CHEBI:16763"/>
        <dbReference type="ChEBI" id="CHEBI:28938"/>
        <dbReference type="ChEBI" id="CHEBI:29919"/>
        <dbReference type="ChEBI" id="CHEBI:58199"/>
        <dbReference type="EC" id="4.4.1.2"/>
    </reaction>
    <physiologicalReaction direction="left-to-right" evidence="6">
        <dbReference type="Rhea" id="RHEA:14502"/>
    </physiologicalReaction>
</comment>
<dbReference type="PANTHER" id="PTHR11808:SF15">
    <property type="entry name" value="CYSTATHIONINE GAMMA-LYASE"/>
    <property type="match status" value="1"/>
</dbReference>
<evidence type="ECO:0000313" key="11">
    <source>
        <dbReference type="Proteomes" id="UP000319514"/>
    </source>
</evidence>
<dbReference type="GO" id="GO:0047982">
    <property type="term" value="F:homocysteine desulfhydrase activity"/>
    <property type="evidence" value="ECO:0007669"/>
    <property type="project" value="UniProtKB-EC"/>
</dbReference>
<dbReference type="GO" id="GO:0005737">
    <property type="term" value="C:cytoplasm"/>
    <property type="evidence" value="ECO:0007669"/>
    <property type="project" value="TreeGrafter"/>
</dbReference>
<proteinExistence type="inferred from homology"/>
<dbReference type="GO" id="GO:0019343">
    <property type="term" value="P:cysteine biosynthetic process via cystathionine"/>
    <property type="evidence" value="ECO:0007669"/>
    <property type="project" value="TreeGrafter"/>
</dbReference>
<evidence type="ECO:0000256" key="5">
    <source>
        <dbReference type="ARBA" id="ARBA00047199"/>
    </source>
</evidence>
<evidence type="ECO:0000256" key="3">
    <source>
        <dbReference type="ARBA" id="ARBA00022898"/>
    </source>
</evidence>
<protein>
    <recommendedName>
        <fullName evidence="4">homocysteine desulfhydrase</fullName>
        <ecNumber evidence="4">4.4.1.2</ecNumber>
    </recommendedName>
    <alternativeName>
        <fullName evidence="5">Homocysteine desulfhydrase</fullName>
    </alternativeName>
</protein>
<keyword evidence="11" id="KW-1185">Reference proteome</keyword>
<dbReference type="GO" id="GO:0019346">
    <property type="term" value="P:transsulfuration"/>
    <property type="evidence" value="ECO:0007669"/>
    <property type="project" value="InterPro"/>
</dbReference>
<dbReference type="InterPro" id="IPR015424">
    <property type="entry name" value="PyrdxlP-dep_Trfase"/>
</dbReference>
<dbReference type="EMBL" id="VFOQ01000001">
    <property type="protein sequence ID" value="TQL61194.1"/>
    <property type="molecule type" value="Genomic_DNA"/>
</dbReference>
<evidence type="ECO:0000256" key="6">
    <source>
        <dbReference type="ARBA" id="ARBA00048780"/>
    </source>
</evidence>
<dbReference type="EC" id="4.4.1.2" evidence="4"/>
<dbReference type="GO" id="GO:0003962">
    <property type="term" value="F:cystathionine gamma-synthase activity"/>
    <property type="evidence" value="ECO:0007669"/>
    <property type="project" value="TreeGrafter"/>
</dbReference>
<feature type="modified residue" description="N6-(pyridoxal phosphate)lysine" evidence="8">
    <location>
        <position position="198"/>
    </location>
</feature>
<evidence type="ECO:0000256" key="1">
    <source>
        <dbReference type="ARBA" id="ARBA00001933"/>
    </source>
</evidence>
<sequence>MGVDATHPDDLAPASLLVSAGRPPRVPGAGVNAPLELTSTYVADGEVNYARAGNPTWTAFEDALGALEGGTALVFASGMAAVAAALSLAPERGVVVAPTHAYNGTGSILGDLADAGRLEVRRVDISDTAAVVAALDGADLLWVESPTNPMLEVADVPALVAAAHERGAVVVCDNTFATPLVQQPLADGADVVMHSVTKFLSGHSDVVLGATVTAPTGRGRALQDRLAHHRLIHGAIAGPVETWLALRGMRTMHLRVERATANAAVLAERLGGHPAVERVRYPGFGAVVSIEVCGGAEAAERVSAAVRLWTHATSLGGVESLVERRRRISTEPLTVPENLLRLSVGVEDVEDLWRDLDRALRQA</sequence>
<name>A0A542ZLH5_9MICO</name>
<gene>
    <name evidence="10" type="ORF">FB474_2599</name>
</gene>
<comment type="catalytic activity">
    <reaction evidence="7">
        <text>L-methionine + H2O = methanethiol + 2-oxobutanoate + NH4(+)</text>
        <dbReference type="Rhea" id="RHEA:23800"/>
        <dbReference type="ChEBI" id="CHEBI:15377"/>
        <dbReference type="ChEBI" id="CHEBI:16007"/>
        <dbReference type="ChEBI" id="CHEBI:16763"/>
        <dbReference type="ChEBI" id="CHEBI:28938"/>
        <dbReference type="ChEBI" id="CHEBI:57844"/>
        <dbReference type="EC" id="4.4.1.11"/>
    </reaction>
    <physiologicalReaction direction="left-to-right" evidence="7">
        <dbReference type="Rhea" id="RHEA:23801"/>
    </physiologicalReaction>
</comment>
<dbReference type="Gene3D" id="3.90.1150.10">
    <property type="entry name" value="Aspartate Aminotransferase, domain 1"/>
    <property type="match status" value="1"/>
</dbReference>
<dbReference type="Gene3D" id="3.40.640.10">
    <property type="entry name" value="Type I PLP-dependent aspartate aminotransferase-like (Major domain)"/>
    <property type="match status" value="1"/>
</dbReference>
<comment type="similarity">
    <text evidence="2 9">Belongs to the trans-sulfuration enzymes family.</text>
</comment>
<evidence type="ECO:0000256" key="9">
    <source>
        <dbReference type="RuleBase" id="RU362118"/>
    </source>
</evidence>
<comment type="cofactor">
    <cofactor evidence="1 9">
        <name>pyridoxal 5'-phosphate</name>
        <dbReference type="ChEBI" id="CHEBI:597326"/>
    </cofactor>
</comment>
<dbReference type="InterPro" id="IPR015422">
    <property type="entry name" value="PyrdxlP-dep_Trfase_small"/>
</dbReference>
<dbReference type="GO" id="GO:0030170">
    <property type="term" value="F:pyridoxal phosphate binding"/>
    <property type="evidence" value="ECO:0007669"/>
    <property type="project" value="InterPro"/>
</dbReference>
<dbReference type="AlphaFoldDB" id="A0A542ZLH5"/>
<evidence type="ECO:0000256" key="7">
    <source>
        <dbReference type="ARBA" id="ARBA00052699"/>
    </source>
</evidence>
<evidence type="ECO:0000256" key="4">
    <source>
        <dbReference type="ARBA" id="ARBA00047175"/>
    </source>
</evidence>